<reference evidence="4" key="1">
    <citation type="journal article" date="2022" name="G3 (Bethesda)">
        <title>High quality genome of the basidiomycete yeast Dioszegia hungarica PDD-24b-2 isolated from cloud water.</title>
        <authorList>
            <person name="Jarrige D."/>
            <person name="Haridas S."/>
            <person name="Bleykasten-Grosshans C."/>
            <person name="Joly M."/>
            <person name="Nadalig T."/>
            <person name="Sancelme M."/>
            <person name="Vuilleumier S."/>
            <person name="Grigoriev I.V."/>
            <person name="Amato P."/>
            <person name="Bringel F."/>
        </authorList>
    </citation>
    <scope>NUCLEOTIDE SEQUENCE</scope>
    <source>
        <strain evidence="4">PDD-24b-2</strain>
    </source>
</reference>
<feature type="region of interest" description="Disordered" evidence="2">
    <location>
        <begin position="182"/>
        <end position="241"/>
    </location>
</feature>
<evidence type="ECO:0000313" key="4">
    <source>
        <dbReference type="EMBL" id="KAI9639553.1"/>
    </source>
</evidence>
<dbReference type="SUPFAM" id="SSF53474">
    <property type="entry name" value="alpha/beta-Hydrolases"/>
    <property type="match status" value="1"/>
</dbReference>
<dbReference type="InterPro" id="IPR029058">
    <property type="entry name" value="AB_hydrolase_fold"/>
</dbReference>
<feature type="compositionally biased region" description="Acidic residues" evidence="2">
    <location>
        <begin position="412"/>
        <end position="421"/>
    </location>
</feature>
<feature type="compositionally biased region" description="Low complexity" evidence="2">
    <location>
        <begin position="182"/>
        <end position="237"/>
    </location>
</feature>
<evidence type="ECO:0000313" key="5">
    <source>
        <dbReference type="Proteomes" id="UP001164286"/>
    </source>
</evidence>
<dbReference type="EMBL" id="JAKWFO010000001">
    <property type="protein sequence ID" value="KAI9639553.1"/>
    <property type="molecule type" value="Genomic_DNA"/>
</dbReference>
<evidence type="ECO:0000256" key="2">
    <source>
        <dbReference type="SAM" id="MobiDB-lite"/>
    </source>
</evidence>
<dbReference type="GeneID" id="77730020"/>
<comment type="similarity">
    <text evidence="1">Belongs to the putative lipase ROG1 family.</text>
</comment>
<proteinExistence type="inferred from homology"/>
<name>A0AA38LY70_9TREE</name>
<feature type="region of interest" description="Disordered" evidence="2">
    <location>
        <begin position="398"/>
        <end position="447"/>
    </location>
</feature>
<protein>
    <recommendedName>
        <fullName evidence="3">DUF676 domain-containing protein</fullName>
    </recommendedName>
</protein>
<organism evidence="4 5">
    <name type="scientific">Dioszegia hungarica</name>
    <dbReference type="NCBI Taxonomy" id="4972"/>
    <lineage>
        <taxon>Eukaryota</taxon>
        <taxon>Fungi</taxon>
        <taxon>Dikarya</taxon>
        <taxon>Basidiomycota</taxon>
        <taxon>Agaricomycotina</taxon>
        <taxon>Tremellomycetes</taxon>
        <taxon>Tremellales</taxon>
        <taxon>Bulleribasidiaceae</taxon>
        <taxon>Dioszegia</taxon>
    </lineage>
</organism>
<gene>
    <name evidence="4" type="ORF">MKK02DRAFT_39868</name>
</gene>
<feature type="domain" description="DUF676" evidence="3">
    <location>
        <begin position="9"/>
        <end position="138"/>
    </location>
</feature>
<dbReference type="InterPro" id="IPR007751">
    <property type="entry name" value="DUF676_lipase-like"/>
</dbReference>
<comment type="caution">
    <text evidence="4">The sequence shown here is derived from an EMBL/GenBank/DDBJ whole genome shotgun (WGS) entry which is preliminary data.</text>
</comment>
<dbReference type="Proteomes" id="UP001164286">
    <property type="component" value="Unassembled WGS sequence"/>
</dbReference>
<dbReference type="AlphaFoldDB" id="A0AA38LY70"/>
<dbReference type="PANTHER" id="PTHR47842:SF1">
    <property type="entry name" value="DUF676 DOMAIN-CONTAINING PROTEIN"/>
    <property type="match status" value="1"/>
</dbReference>
<dbReference type="RefSeq" id="XP_052949330.1">
    <property type="nucleotide sequence ID" value="XM_053090815.1"/>
</dbReference>
<accession>A0AA38LY70</accession>
<evidence type="ECO:0000256" key="1">
    <source>
        <dbReference type="ARBA" id="ARBA00007920"/>
    </source>
</evidence>
<dbReference type="Pfam" id="PF05057">
    <property type="entry name" value="DUF676"/>
    <property type="match status" value="1"/>
</dbReference>
<keyword evidence="5" id="KW-1185">Reference proteome</keyword>
<dbReference type="PANTHER" id="PTHR47842">
    <property type="entry name" value="EXPRESSED PROTEIN"/>
    <property type="match status" value="1"/>
</dbReference>
<dbReference type="Gene3D" id="3.40.50.1820">
    <property type="entry name" value="alpha/beta hydrolase"/>
    <property type="match status" value="1"/>
</dbReference>
<sequence length="447" mass="48123">MEFQAKDLLLLVWVHGFKGTDVTFEAFPERVCHLLRATHPTLRVESRVFPAYETRGELKAATLAFVDWLTTLVVQLEVDHGAGGGAGKAKIVLMGHSMGGLLIADAARDIAANTREGDTMWPKVVALCAFDTPYLGLHPHVFKHGISTAAGYYETARTVANTIGFISPAVLGLGMGKFGSSSNSASTSKGASPTASGSTTPPMKSSSSKPVSRTATPPASSSTTTSTSTEKTTATKSWLPSMPAMPAVTPKTWYGFGAAALGAAAMGTAYYRREDFVNGWKWGAEHMTFVGKLWDQEEMNARLDAIDQLDKKYGIRFWNYYTHLPPKPPAHLVTRTFTILPPPSHSTFSRWVPATNHLATDEANAHMYMFNGKTNDGFYDMGLAVVRGIGERVEEEGVVRGGPGPGFCDADEKMEVDEEEKIEAGPGEERDGAGIPGLEGEKGAWGR</sequence>
<evidence type="ECO:0000259" key="3">
    <source>
        <dbReference type="Pfam" id="PF05057"/>
    </source>
</evidence>